<feature type="compositionally biased region" description="Polar residues" evidence="1">
    <location>
        <begin position="528"/>
        <end position="562"/>
    </location>
</feature>
<feature type="transmembrane region" description="Helical" evidence="2">
    <location>
        <begin position="409"/>
        <end position="433"/>
    </location>
</feature>
<name>A0A1Y2AA08_9PLEO</name>
<evidence type="ECO:0000256" key="1">
    <source>
        <dbReference type="SAM" id="MobiDB-lite"/>
    </source>
</evidence>
<keyword evidence="2" id="KW-0472">Membrane</keyword>
<accession>A0A1Y2AA08</accession>
<dbReference type="Proteomes" id="UP000193144">
    <property type="component" value="Unassembled WGS sequence"/>
</dbReference>
<keyword evidence="2" id="KW-0812">Transmembrane</keyword>
<feature type="transmembrane region" description="Helical" evidence="2">
    <location>
        <begin position="740"/>
        <end position="758"/>
    </location>
</feature>
<proteinExistence type="predicted"/>
<comment type="caution">
    <text evidence="4">The sequence shown here is derived from an EMBL/GenBank/DDBJ whole genome shotgun (WGS) entry which is preliminary data.</text>
</comment>
<keyword evidence="3" id="KW-0732">Signal</keyword>
<evidence type="ECO:0000313" key="4">
    <source>
        <dbReference type="EMBL" id="ORY19150.1"/>
    </source>
</evidence>
<dbReference type="EMBL" id="MCFA01000003">
    <property type="protein sequence ID" value="ORY19150.1"/>
    <property type="molecule type" value="Genomic_DNA"/>
</dbReference>
<feature type="transmembrane region" description="Helical" evidence="2">
    <location>
        <begin position="350"/>
        <end position="378"/>
    </location>
</feature>
<feature type="region of interest" description="Disordered" evidence="1">
    <location>
        <begin position="478"/>
        <end position="683"/>
    </location>
</feature>
<sequence length="759" mass="85310">MGTFVPLRKSTALHLFTFLLLLLPATASQECGSLVTYRQHADLLQTAPKCLREGCTARQNATTISSPCPRSSPCFVYWNMFVEQFDQKHSWCSDCASDLACRIGNWPVLNATAFCDLTPNELLFGGEGEGCCIKDDEPFQLADWTGRLCNGSEWREPFDKCGGMACQDWREWVVPWNWTIQNSLVPPDKQECTPPHKYLAVYMIEQLFWLACSLGIGYLRLRIAQHEEKTNKIVVRYWMISIWQTIIFKQTGETVEREGEHLRPSWTDKLAWGFPVIMGVFMAGVELGFNFLAAYLIQREDGYHHIRIWRLALLFCCRPRLSWLSCLLSLLPDRLLVKIFKFRENGDGLWAAKLVLSSVAVTSAVTEAIMQLLGAYFLGKTAQIGAERGFYYIHHLRPKMHGRDARHMYLGALFWLMLCIPLLIVWFVVAMFFTQVYFAVADWRKKIYNFLRPKAESIPKPLAQGAVIWILDHIDPDPTPPATRPSRQVSMRGGGGYEQVIPVDSPSNQPIPVDTSYDPPMSYGGSGSSDLFNSDSQPIPYNRTSRMPRSPYSPLSQSQTQQEMDDQIMPVMPRAASGSGFSRTPLGAQRRAPSGGNTAYSSLPEHEGDDDDDGQLMPIPLNSSNQRLHTRAPEMSEAGRQTGHGSYSALSRTTPGPYQSTNDLVPPSTSGEGSGSGSSRRRQDFNQGVSWKWAHWESKIVFAGFSLGLLAFASQWLFWDGFVKAQGDRFCPPKAKIFDVGATWWAGSLIYVGLPFLGY</sequence>
<feature type="signal peptide" evidence="3">
    <location>
        <begin position="1"/>
        <end position="27"/>
    </location>
</feature>
<feature type="transmembrane region" description="Helical" evidence="2">
    <location>
        <begin position="272"/>
        <end position="296"/>
    </location>
</feature>
<dbReference type="OrthoDB" id="3525430at2759"/>
<dbReference type="AlphaFoldDB" id="A0A1Y2AA08"/>
<keyword evidence="5" id="KW-1185">Reference proteome</keyword>
<evidence type="ECO:0000256" key="3">
    <source>
        <dbReference type="SAM" id="SignalP"/>
    </source>
</evidence>
<protein>
    <submittedName>
        <fullName evidence="4">Uncharacterized protein</fullName>
    </submittedName>
</protein>
<reference evidence="4 5" key="1">
    <citation type="submission" date="2016-07" db="EMBL/GenBank/DDBJ databases">
        <title>Pervasive Adenine N6-methylation of Active Genes in Fungi.</title>
        <authorList>
            <consortium name="DOE Joint Genome Institute"/>
            <person name="Mondo S.J."/>
            <person name="Dannebaum R.O."/>
            <person name="Kuo R.C."/>
            <person name="Labutti K."/>
            <person name="Haridas S."/>
            <person name="Kuo A."/>
            <person name="Salamov A."/>
            <person name="Ahrendt S.R."/>
            <person name="Lipzen A."/>
            <person name="Sullivan W."/>
            <person name="Andreopoulos W.B."/>
            <person name="Clum A."/>
            <person name="Lindquist E."/>
            <person name="Daum C."/>
            <person name="Ramamoorthy G.K."/>
            <person name="Gryganskyi A."/>
            <person name="Culley D."/>
            <person name="Magnuson J.K."/>
            <person name="James T.Y."/>
            <person name="O'Malley M.A."/>
            <person name="Stajich J.E."/>
            <person name="Spatafora J.W."/>
            <person name="Visel A."/>
            <person name="Grigoriev I.V."/>
        </authorList>
    </citation>
    <scope>NUCLEOTIDE SEQUENCE [LARGE SCALE GENOMIC DNA]</scope>
    <source>
        <strain evidence="4 5">CBS 115471</strain>
    </source>
</reference>
<feature type="compositionally biased region" description="Polar residues" evidence="1">
    <location>
        <begin position="643"/>
        <end position="663"/>
    </location>
</feature>
<evidence type="ECO:0000256" key="2">
    <source>
        <dbReference type="SAM" id="Phobius"/>
    </source>
</evidence>
<evidence type="ECO:0000313" key="5">
    <source>
        <dbReference type="Proteomes" id="UP000193144"/>
    </source>
</evidence>
<organism evidence="4 5">
    <name type="scientific">Clohesyomyces aquaticus</name>
    <dbReference type="NCBI Taxonomy" id="1231657"/>
    <lineage>
        <taxon>Eukaryota</taxon>
        <taxon>Fungi</taxon>
        <taxon>Dikarya</taxon>
        <taxon>Ascomycota</taxon>
        <taxon>Pezizomycotina</taxon>
        <taxon>Dothideomycetes</taxon>
        <taxon>Pleosporomycetidae</taxon>
        <taxon>Pleosporales</taxon>
        <taxon>Lindgomycetaceae</taxon>
        <taxon>Clohesyomyces</taxon>
    </lineage>
</organism>
<feature type="transmembrane region" description="Helical" evidence="2">
    <location>
        <begin position="700"/>
        <end position="719"/>
    </location>
</feature>
<feature type="chain" id="PRO_5012530849" evidence="3">
    <location>
        <begin position="28"/>
        <end position="759"/>
    </location>
</feature>
<gene>
    <name evidence="4" type="ORF">BCR34DRAFT_552636</name>
</gene>
<keyword evidence="2" id="KW-1133">Transmembrane helix</keyword>